<dbReference type="RefSeq" id="WP_262065522.1">
    <property type="nucleotide sequence ID" value="NZ_JAMXOD010000005.1"/>
</dbReference>
<feature type="compositionally biased region" description="Acidic residues" evidence="1">
    <location>
        <begin position="146"/>
        <end position="168"/>
    </location>
</feature>
<feature type="region of interest" description="Disordered" evidence="1">
    <location>
        <begin position="142"/>
        <end position="188"/>
    </location>
</feature>
<feature type="chain" id="PRO_5046074149" description="CARDB domain-containing protein" evidence="3">
    <location>
        <begin position="29"/>
        <end position="489"/>
    </location>
</feature>
<feature type="transmembrane region" description="Helical" evidence="2">
    <location>
        <begin position="441"/>
        <end position="462"/>
    </location>
</feature>
<organism evidence="4 5">
    <name type="scientific">Aequitasia blattaphilus</name>
    <dbReference type="NCBI Taxonomy" id="2949332"/>
    <lineage>
        <taxon>Bacteria</taxon>
        <taxon>Bacillati</taxon>
        <taxon>Bacillota</taxon>
        <taxon>Clostridia</taxon>
        <taxon>Lachnospirales</taxon>
        <taxon>Lachnospiraceae</taxon>
        <taxon>Aequitasia</taxon>
    </lineage>
</organism>
<keyword evidence="3" id="KW-0732">Signal</keyword>
<dbReference type="Proteomes" id="UP001523566">
    <property type="component" value="Unassembled WGS sequence"/>
</dbReference>
<evidence type="ECO:0000256" key="1">
    <source>
        <dbReference type="SAM" id="MobiDB-lite"/>
    </source>
</evidence>
<evidence type="ECO:0000256" key="3">
    <source>
        <dbReference type="SAM" id="SignalP"/>
    </source>
</evidence>
<protein>
    <recommendedName>
        <fullName evidence="6">CARDB domain-containing protein</fullName>
    </recommendedName>
</protein>
<keyword evidence="2" id="KW-0472">Membrane</keyword>
<proteinExistence type="predicted"/>
<keyword evidence="2" id="KW-1133">Transmembrane helix</keyword>
<evidence type="ECO:0000256" key="2">
    <source>
        <dbReference type="SAM" id="Phobius"/>
    </source>
</evidence>
<feature type="signal peptide" evidence="3">
    <location>
        <begin position="1"/>
        <end position="28"/>
    </location>
</feature>
<dbReference type="EMBL" id="JAMZFW010000005">
    <property type="protein sequence ID" value="MCP1101733.1"/>
    <property type="molecule type" value="Genomic_DNA"/>
</dbReference>
<name>A0ABT1E7H0_9FIRM</name>
<reference evidence="4 5" key="1">
    <citation type="journal article" date="2022" name="Genome Biol. Evol.">
        <title>Host diet, physiology and behaviors set the stage for Lachnospiraceae cladogenesis.</title>
        <authorList>
            <person name="Vera-Ponce De Leon A."/>
            <person name="Schneider M."/>
            <person name="Jahnes B.C."/>
            <person name="Sadowski V."/>
            <person name="Camuy-Velez L.A."/>
            <person name="Duan J."/>
            <person name="Sabree Z.L."/>
        </authorList>
    </citation>
    <scope>NUCLEOTIDE SEQUENCE [LARGE SCALE GENOMIC DNA]</scope>
    <source>
        <strain evidence="4 5">PAL113</strain>
    </source>
</reference>
<keyword evidence="2" id="KW-0812">Transmembrane</keyword>
<accession>A0ABT1E7H0</accession>
<gene>
    <name evidence="4" type="ORF">NK125_04805</name>
</gene>
<evidence type="ECO:0000313" key="4">
    <source>
        <dbReference type="EMBL" id="MCP1101733.1"/>
    </source>
</evidence>
<comment type="caution">
    <text evidence="4">The sequence shown here is derived from an EMBL/GenBank/DDBJ whole genome shotgun (WGS) entry which is preliminary data.</text>
</comment>
<dbReference type="PANTHER" id="PTHR35902">
    <property type="entry name" value="S-LAYER DOMAIN-LIKE PROTEIN-RELATED"/>
    <property type="match status" value="1"/>
</dbReference>
<evidence type="ECO:0000313" key="5">
    <source>
        <dbReference type="Proteomes" id="UP001523566"/>
    </source>
</evidence>
<evidence type="ECO:0008006" key="6">
    <source>
        <dbReference type="Google" id="ProtNLM"/>
    </source>
</evidence>
<sequence>MRRMKSILAGIMVLLCFVGGAFPMTAFAAAGLSLSVVEERTPEVVSGEAIQIGLKVKNETENIVENIEVHPDLGMDGSQWPFATEFQEYKEVIKSLNPGEEAVVSFNLTGKNNIENKRYNVVFVAEAKDMEVSQRLIYVNGKVPEPIEEPQPQEEPEGESEGEPEEGMGEMPMVSNGEPVYSGSGSTGNKAVPRVIVTGFRTEPAEVRTGANFTLFVQLKNTSKTTTVSNMLFDFNASSEGKEENVAPAFLPTSGSSSVYIDSIGAGGAGEVSINLNAKADLVNKPYGLGLKMVYEDGSGNQIEGNSELALSVRQSPRFELSDFDIAPDEITVGEESNVMCNLYNLGRIKLYNVKASFTGAAIEKEEIFLGHVESGATASIDVMLKGTKAAPKGDAITMTVSYEDEAGNQQTMTKEMTIKIEKGEDTTVSEMDVPQKEKSGIPIVPIVAGIVILGVFVTIILKVKKKKGNGKDQIEEELLDALEGYSED</sequence>
<keyword evidence="5" id="KW-1185">Reference proteome</keyword>